<dbReference type="AlphaFoldDB" id="A0A2T0MAE5"/>
<reference evidence="1 2" key="1">
    <citation type="submission" date="2018-03" db="EMBL/GenBank/DDBJ databases">
        <title>Genomic Encyclopedia of Archaeal and Bacterial Type Strains, Phase II (KMG-II): from individual species to whole genera.</title>
        <authorList>
            <person name="Goeker M."/>
        </authorList>
    </citation>
    <scope>NUCLEOTIDE SEQUENCE [LARGE SCALE GENOMIC DNA]</scope>
    <source>
        <strain evidence="1 2">DSM 25027</strain>
    </source>
</reference>
<dbReference type="EMBL" id="PVYX01000002">
    <property type="protein sequence ID" value="PRX54487.1"/>
    <property type="molecule type" value="Genomic_DNA"/>
</dbReference>
<comment type="caution">
    <text evidence="1">The sequence shown here is derived from an EMBL/GenBank/DDBJ whole genome shotgun (WGS) entry which is preliminary data.</text>
</comment>
<name>A0A2T0MAE5_9FLAO</name>
<evidence type="ECO:0000313" key="1">
    <source>
        <dbReference type="EMBL" id="PRX54487.1"/>
    </source>
</evidence>
<accession>A0A2T0MAE5</accession>
<dbReference type="Proteomes" id="UP000237640">
    <property type="component" value="Unassembled WGS sequence"/>
</dbReference>
<sequence>MEGIDDRFEQKTHHFHYSGIKKPGIKIETGLSLFVRTLLF</sequence>
<keyword evidence="2" id="KW-1185">Reference proteome</keyword>
<gene>
    <name evidence="1" type="ORF">CLV81_2888</name>
</gene>
<evidence type="ECO:0000313" key="2">
    <source>
        <dbReference type="Proteomes" id="UP000237640"/>
    </source>
</evidence>
<organism evidence="1 2">
    <name type="scientific">Flagellimonas meridianipacifica</name>
    <dbReference type="NCBI Taxonomy" id="1080225"/>
    <lineage>
        <taxon>Bacteria</taxon>
        <taxon>Pseudomonadati</taxon>
        <taxon>Bacteroidota</taxon>
        <taxon>Flavobacteriia</taxon>
        <taxon>Flavobacteriales</taxon>
        <taxon>Flavobacteriaceae</taxon>
        <taxon>Flagellimonas</taxon>
    </lineage>
</organism>
<protein>
    <submittedName>
        <fullName evidence="1">Uncharacterized protein</fullName>
    </submittedName>
</protein>
<proteinExistence type="predicted"/>